<dbReference type="EMBL" id="BJZQ01000006">
    <property type="protein sequence ID" value="GEO89379.1"/>
    <property type="molecule type" value="Genomic_DNA"/>
</dbReference>
<evidence type="ECO:0000256" key="1">
    <source>
        <dbReference type="ARBA" id="ARBA00023002"/>
    </source>
</evidence>
<dbReference type="Proteomes" id="UP000321769">
    <property type="component" value="Unassembled WGS sequence"/>
</dbReference>
<reference evidence="3 4" key="1">
    <citation type="submission" date="2019-07" db="EMBL/GenBank/DDBJ databases">
        <title>Whole genome shotgun sequence of Aeromicrobium flavum NBRC 107625.</title>
        <authorList>
            <person name="Hosoyama A."/>
            <person name="Uohara A."/>
            <person name="Ohji S."/>
            <person name="Ichikawa N."/>
        </authorList>
    </citation>
    <scope>NUCLEOTIDE SEQUENCE [LARGE SCALE GENOMIC DNA]</scope>
    <source>
        <strain evidence="3 4">NBRC 107625</strain>
    </source>
</reference>
<dbReference type="InterPro" id="IPR050564">
    <property type="entry name" value="F420-G6PD/mer"/>
</dbReference>
<proteinExistence type="predicted"/>
<evidence type="ECO:0000313" key="4">
    <source>
        <dbReference type="Proteomes" id="UP000321769"/>
    </source>
</evidence>
<evidence type="ECO:0000259" key="2">
    <source>
        <dbReference type="Pfam" id="PF00296"/>
    </source>
</evidence>
<dbReference type="RefSeq" id="WP_146827249.1">
    <property type="nucleotide sequence ID" value="NZ_BJZQ01000006.1"/>
</dbReference>
<organism evidence="3 4">
    <name type="scientific">Aeromicrobium flavum</name>
    <dbReference type="NCBI Taxonomy" id="416568"/>
    <lineage>
        <taxon>Bacteria</taxon>
        <taxon>Bacillati</taxon>
        <taxon>Actinomycetota</taxon>
        <taxon>Actinomycetes</taxon>
        <taxon>Propionibacteriales</taxon>
        <taxon>Nocardioidaceae</taxon>
        <taxon>Aeromicrobium</taxon>
    </lineage>
</organism>
<keyword evidence="4" id="KW-1185">Reference proteome</keyword>
<protein>
    <submittedName>
        <fullName evidence="3">5,10-methylenetetrahydromethanopterin reductase</fullName>
    </submittedName>
</protein>
<sequence>MVRWGLVSGGGDGAQFADAVKTAQAAEDLGFDTIWMGEGRLMGSIVPLMTMVLEHTDRLKVGTSVLPYRTRNVSLLAGTFKTFDEMAPGRAIMGLGAWWEPLASRVGLPNAKPLKAMREIITVSKRLLAGETVTFHGEFVHVTDIRFDSPHDDEGRVYDVPIYTGPVRFKMVELSGEIADGVALDFLVPPSYTVAAREALERGAAKAGRTLDDFGIAQLVSCAVDDLDPQQAIDECKFFLTQYIAQQPHITEFSGADPELVDQIQKLVPWPATASQVKEAMRLVSNEFTQSVCACGTTSDAIEKIREYVEVGVQEPILVPRGGRDLETATAIFEKGRLAGL</sequence>
<evidence type="ECO:0000313" key="3">
    <source>
        <dbReference type="EMBL" id="GEO89379.1"/>
    </source>
</evidence>
<keyword evidence="1" id="KW-0560">Oxidoreductase</keyword>
<accession>A0A512HV99</accession>
<name>A0A512HV99_9ACTN</name>
<dbReference type="OrthoDB" id="7816697at2"/>
<comment type="caution">
    <text evidence="3">The sequence shown here is derived from an EMBL/GenBank/DDBJ whole genome shotgun (WGS) entry which is preliminary data.</text>
</comment>
<gene>
    <name evidence="3" type="primary">mer_2</name>
    <name evidence="3" type="ORF">AFL01nite_17060</name>
</gene>
<dbReference type="AlphaFoldDB" id="A0A512HV99"/>
<dbReference type="CDD" id="cd01097">
    <property type="entry name" value="Tetrahydromethanopterin_reductase"/>
    <property type="match status" value="1"/>
</dbReference>
<dbReference type="Pfam" id="PF00296">
    <property type="entry name" value="Bac_luciferase"/>
    <property type="match status" value="1"/>
</dbReference>
<dbReference type="Gene3D" id="3.20.20.30">
    <property type="entry name" value="Luciferase-like domain"/>
    <property type="match status" value="1"/>
</dbReference>
<dbReference type="GO" id="GO:0016705">
    <property type="term" value="F:oxidoreductase activity, acting on paired donors, with incorporation or reduction of molecular oxygen"/>
    <property type="evidence" value="ECO:0007669"/>
    <property type="project" value="InterPro"/>
</dbReference>
<feature type="domain" description="Luciferase-like" evidence="2">
    <location>
        <begin position="12"/>
        <end position="314"/>
    </location>
</feature>
<dbReference type="InterPro" id="IPR011251">
    <property type="entry name" value="Luciferase-like_dom"/>
</dbReference>
<dbReference type="PANTHER" id="PTHR43244:SF1">
    <property type="entry name" value="5,10-METHYLENETETRAHYDROMETHANOPTERIN REDUCTASE"/>
    <property type="match status" value="1"/>
</dbReference>
<dbReference type="SUPFAM" id="SSF51679">
    <property type="entry name" value="Bacterial luciferase-like"/>
    <property type="match status" value="1"/>
</dbReference>
<dbReference type="InterPro" id="IPR036661">
    <property type="entry name" value="Luciferase-like_sf"/>
</dbReference>
<dbReference type="PANTHER" id="PTHR43244">
    <property type="match status" value="1"/>
</dbReference>